<evidence type="ECO:0008006" key="4">
    <source>
        <dbReference type="Google" id="ProtNLM"/>
    </source>
</evidence>
<evidence type="ECO:0000256" key="1">
    <source>
        <dbReference type="SAM" id="Phobius"/>
    </source>
</evidence>
<evidence type="ECO:0000313" key="3">
    <source>
        <dbReference type="Proteomes" id="UP000480122"/>
    </source>
</evidence>
<reference evidence="2 3" key="1">
    <citation type="submission" date="2019-11" db="EMBL/GenBank/DDBJ databases">
        <title>Agromyces kandeliae sp. nov., isolated from mangrove soil.</title>
        <authorList>
            <person name="Wang R."/>
        </authorList>
    </citation>
    <scope>NUCLEOTIDE SEQUENCE [LARGE SCALE GENOMIC DNA]</scope>
    <source>
        <strain evidence="2 3">JCM 11431</strain>
    </source>
</reference>
<sequence>MLQRPLGPRAAHRLFVVILWAAPILVTLAGFALLAWGGNRQWVAYVAFGLAAISAIAAVREQRKAQARLDSAPND</sequence>
<name>A0A7C9LF84_9MICO</name>
<feature type="transmembrane region" description="Helical" evidence="1">
    <location>
        <begin position="42"/>
        <end position="59"/>
    </location>
</feature>
<comment type="caution">
    <text evidence="2">The sequence shown here is derived from an EMBL/GenBank/DDBJ whole genome shotgun (WGS) entry which is preliminary data.</text>
</comment>
<keyword evidence="1" id="KW-0472">Membrane</keyword>
<protein>
    <recommendedName>
        <fullName evidence="4">DUF2530 domain-containing protein</fullName>
    </recommendedName>
</protein>
<organism evidence="2 3">
    <name type="scientific">Agromyces luteolus</name>
    <dbReference type="NCBI Taxonomy" id="88373"/>
    <lineage>
        <taxon>Bacteria</taxon>
        <taxon>Bacillati</taxon>
        <taxon>Actinomycetota</taxon>
        <taxon>Actinomycetes</taxon>
        <taxon>Micrococcales</taxon>
        <taxon>Microbacteriaceae</taxon>
        <taxon>Agromyces</taxon>
    </lineage>
</organism>
<keyword evidence="1" id="KW-1133">Transmembrane helix</keyword>
<proteinExistence type="predicted"/>
<dbReference type="AlphaFoldDB" id="A0A7C9LF84"/>
<keyword evidence="3" id="KW-1185">Reference proteome</keyword>
<dbReference type="RefSeq" id="WP_155843561.1">
    <property type="nucleotide sequence ID" value="NZ_BAAAIA010000008.1"/>
</dbReference>
<gene>
    <name evidence="2" type="ORF">GLX25_16315</name>
</gene>
<dbReference type="Proteomes" id="UP000480122">
    <property type="component" value="Unassembled WGS sequence"/>
</dbReference>
<evidence type="ECO:0000313" key="2">
    <source>
        <dbReference type="EMBL" id="MUN08671.1"/>
    </source>
</evidence>
<keyword evidence="1" id="KW-0812">Transmembrane</keyword>
<dbReference type="EMBL" id="WODA01000025">
    <property type="protein sequence ID" value="MUN08671.1"/>
    <property type="molecule type" value="Genomic_DNA"/>
</dbReference>
<accession>A0A7C9LF84</accession>
<feature type="transmembrane region" description="Helical" evidence="1">
    <location>
        <begin position="12"/>
        <end position="36"/>
    </location>
</feature>